<dbReference type="InterPro" id="IPR012675">
    <property type="entry name" value="Beta-grasp_dom_sf"/>
</dbReference>
<accession>E4TIG0</accession>
<dbReference type="KEGG" id="cni:Calni_0069"/>
<dbReference type="EMBL" id="CP002347">
    <property type="protein sequence ID" value="ADR17985.1"/>
    <property type="molecule type" value="Genomic_DNA"/>
</dbReference>
<dbReference type="SUPFAM" id="SSF54285">
    <property type="entry name" value="MoaD/ThiS"/>
    <property type="match status" value="1"/>
</dbReference>
<dbReference type="Gene3D" id="3.10.20.30">
    <property type="match status" value="1"/>
</dbReference>
<dbReference type="AlphaFoldDB" id="E4TIG0"/>
<dbReference type="CDD" id="cd00565">
    <property type="entry name" value="Ubl_ThiS"/>
    <property type="match status" value="1"/>
</dbReference>
<keyword evidence="2" id="KW-1185">Reference proteome</keyword>
<reference evidence="1 2" key="2">
    <citation type="journal article" date="2011" name="Stand. Genomic Sci.">
        <title>Complete genome sequence of Calditerrivibrio nitroreducens type strain (Yu37-1).</title>
        <authorList>
            <person name="Pitluck S."/>
            <person name="Sikorski J."/>
            <person name="Zeytun A."/>
            <person name="Lapidus A."/>
            <person name="Nolan M."/>
            <person name="Lucas S."/>
            <person name="Hammon N."/>
            <person name="Deshpande S."/>
            <person name="Cheng J.F."/>
            <person name="Tapia R."/>
            <person name="Han C."/>
            <person name="Goodwin L."/>
            <person name="Liolios K."/>
            <person name="Pagani I."/>
            <person name="Ivanova N."/>
            <person name="Mavromatis K."/>
            <person name="Pati A."/>
            <person name="Chen A."/>
            <person name="Palaniappan K."/>
            <person name="Hauser L."/>
            <person name="Chang Y.J."/>
            <person name="Jeffries C.D."/>
            <person name="Detter J.C."/>
            <person name="Brambilla E."/>
            <person name="Djao O.D."/>
            <person name="Rohde M."/>
            <person name="Spring S."/>
            <person name="Goker M."/>
            <person name="Woyke T."/>
            <person name="Bristow J."/>
            <person name="Eisen J.A."/>
            <person name="Markowitz V."/>
            <person name="Hugenholtz P."/>
            <person name="Kyrpides N.C."/>
            <person name="Klenk H.P."/>
            <person name="Land M."/>
        </authorList>
    </citation>
    <scope>NUCLEOTIDE SEQUENCE [LARGE SCALE GENOMIC DNA]</scope>
    <source>
        <strain evidence="2">DSM 19672 / NBRC 101217 / Yu37-1</strain>
    </source>
</reference>
<protein>
    <submittedName>
        <fullName evidence="1">Thiamine biosynthesis protein ThiS</fullName>
    </submittedName>
</protein>
<dbReference type="OrthoDB" id="9798559at2"/>
<sequence>MKIKVNGNCLEVEDNITLSKLIENLKLNSKKIVIELNRTIIDEKDYTLTEIKDGDTVEIVHFVGGG</sequence>
<dbReference type="NCBIfam" id="TIGR01683">
    <property type="entry name" value="thiS"/>
    <property type="match status" value="1"/>
</dbReference>
<dbReference type="PANTHER" id="PTHR34472">
    <property type="entry name" value="SULFUR CARRIER PROTEIN THIS"/>
    <property type="match status" value="1"/>
</dbReference>
<dbReference type="Pfam" id="PF02597">
    <property type="entry name" value="ThiS"/>
    <property type="match status" value="1"/>
</dbReference>
<dbReference type="InterPro" id="IPR010035">
    <property type="entry name" value="Thi_S"/>
</dbReference>
<dbReference type="HOGENOM" id="CLU_174611_3_0_0"/>
<gene>
    <name evidence="1" type="ordered locus">Calni_0069</name>
</gene>
<name>E4TIG0_CALNY</name>
<dbReference type="eggNOG" id="COG2104">
    <property type="taxonomic scope" value="Bacteria"/>
</dbReference>
<reference key="1">
    <citation type="submission" date="2010-11" db="EMBL/GenBank/DDBJ databases">
        <title>The complete genome of chromosome of Calditerrivibrio nitroreducens DSM 19672.</title>
        <authorList>
            <consortium name="US DOE Joint Genome Institute (JGI-PGF)"/>
            <person name="Lucas S."/>
            <person name="Copeland A."/>
            <person name="Lapidus A."/>
            <person name="Bruce D."/>
            <person name="Goodwin L."/>
            <person name="Pitluck S."/>
            <person name="Kyrpides N."/>
            <person name="Mavromatis K."/>
            <person name="Ivanova N."/>
            <person name="Mikhailova N."/>
            <person name="Zeytun A."/>
            <person name="Brettin T."/>
            <person name="Detter J.C."/>
            <person name="Tapia R."/>
            <person name="Han C."/>
            <person name="Land M."/>
            <person name="Hauser L."/>
            <person name="Markowitz V."/>
            <person name="Cheng J.-F."/>
            <person name="Hugenholtz P."/>
            <person name="Woyke T."/>
            <person name="Wu D."/>
            <person name="Spring S."/>
            <person name="Schroeder M."/>
            <person name="Brambilla E."/>
            <person name="Klenk H.-P."/>
            <person name="Eisen J.A."/>
        </authorList>
    </citation>
    <scope>NUCLEOTIDE SEQUENCE [LARGE SCALE GENOMIC DNA]</scope>
    <source>
        <strain>DSM 19672</strain>
    </source>
</reference>
<proteinExistence type="predicted"/>
<dbReference type="RefSeq" id="WP_013450202.1">
    <property type="nucleotide sequence ID" value="NC_014758.1"/>
</dbReference>
<organism evidence="1 2">
    <name type="scientific">Calditerrivibrio nitroreducens (strain DSM 19672 / NBRC 101217 / Yu37-1)</name>
    <dbReference type="NCBI Taxonomy" id="768670"/>
    <lineage>
        <taxon>Bacteria</taxon>
        <taxon>Pseudomonadati</taxon>
        <taxon>Deferribacterota</taxon>
        <taxon>Deferribacteres</taxon>
        <taxon>Deferribacterales</taxon>
        <taxon>Calditerrivibrionaceae</taxon>
    </lineage>
</organism>
<dbReference type="InterPro" id="IPR003749">
    <property type="entry name" value="ThiS/MoaD-like"/>
</dbReference>
<dbReference type="PANTHER" id="PTHR34472:SF1">
    <property type="entry name" value="SULFUR CARRIER PROTEIN THIS"/>
    <property type="match status" value="1"/>
</dbReference>
<dbReference type="InterPro" id="IPR016155">
    <property type="entry name" value="Mopterin_synth/thiamin_S_b"/>
</dbReference>
<evidence type="ECO:0000313" key="2">
    <source>
        <dbReference type="Proteomes" id="UP000007039"/>
    </source>
</evidence>
<dbReference type="Proteomes" id="UP000007039">
    <property type="component" value="Chromosome"/>
</dbReference>
<dbReference type="STRING" id="768670.Calni_0069"/>
<evidence type="ECO:0000313" key="1">
    <source>
        <dbReference type="EMBL" id="ADR17985.1"/>
    </source>
</evidence>